<reference evidence="2 4" key="1">
    <citation type="submission" date="2020-01" db="EMBL/GenBank/DDBJ databases">
        <authorList>
            <person name="Mishra B."/>
        </authorList>
    </citation>
    <scope>NUCLEOTIDE SEQUENCE [LARGE SCALE GENOMIC DNA]</scope>
</reference>
<dbReference type="OrthoDB" id="275715at2759"/>
<dbReference type="InterPro" id="IPR008011">
    <property type="entry name" value="Complex1_LYR_dom"/>
</dbReference>
<evidence type="ECO:0000259" key="1">
    <source>
        <dbReference type="Pfam" id="PF05347"/>
    </source>
</evidence>
<dbReference type="PANTHER" id="PTHR47158:SF1">
    <property type="entry name" value="OS08G0239000 PROTEIN"/>
    <property type="match status" value="1"/>
</dbReference>
<dbReference type="AlphaFoldDB" id="A0A6D2I8N1"/>
<accession>A0A6D2I8N1</accession>
<evidence type="ECO:0000313" key="4">
    <source>
        <dbReference type="Proteomes" id="UP000467841"/>
    </source>
</evidence>
<protein>
    <recommendedName>
        <fullName evidence="1">Complex 1 LYR protein domain-containing protein</fullName>
    </recommendedName>
</protein>
<organism evidence="2 4">
    <name type="scientific">Microthlaspi erraticum</name>
    <dbReference type="NCBI Taxonomy" id="1685480"/>
    <lineage>
        <taxon>Eukaryota</taxon>
        <taxon>Viridiplantae</taxon>
        <taxon>Streptophyta</taxon>
        <taxon>Embryophyta</taxon>
        <taxon>Tracheophyta</taxon>
        <taxon>Spermatophyta</taxon>
        <taxon>Magnoliopsida</taxon>
        <taxon>eudicotyledons</taxon>
        <taxon>Gunneridae</taxon>
        <taxon>Pentapetalae</taxon>
        <taxon>rosids</taxon>
        <taxon>malvids</taxon>
        <taxon>Brassicales</taxon>
        <taxon>Brassicaceae</taxon>
        <taxon>Coluteocarpeae</taxon>
        <taxon>Microthlaspi</taxon>
    </lineage>
</organism>
<dbReference type="Proteomes" id="UP000467841">
    <property type="component" value="Unassembled WGS sequence"/>
</dbReference>
<keyword evidence="4" id="KW-1185">Reference proteome</keyword>
<dbReference type="EMBL" id="CACVBM020001098">
    <property type="protein sequence ID" value="CAA7030900.1"/>
    <property type="molecule type" value="Genomic_DNA"/>
</dbReference>
<evidence type="ECO:0000313" key="2">
    <source>
        <dbReference type="EMBL" id="CAA7022475.1"/>
    </source>
</evidence>
<name>A0A6D2I8N1_9BRAS</name>
<gene>
    <name evidence="3" type="ORF">MERR_LOCUS18135</name>
    <name evidence="2" type="ORF">MERR_LOCUS9710</name>
</gene>
<proteinExistence type="predicted"/>
<dbReference type="EMBL" id="CACVBM020000699">
    <property type="protein sequence ID" value="CAA7022475.1"/>
    <property type="molecule type" value="Genomic_DNA"/>
</dbReference>
<dbReference type="PANTHER" id="PTHR47158">
    <property type="entry name" value="OS08G0239000 PROTEIN"/>
    <property type="match status" value="1"/>
</dbReference>
<feature type="domain" description="Complex 1 LYR protein" evidence="1">
    <location>
        <begin position="108"/>
        <end position="165"/>
    </location>
</feature>
<dbReference type="Pfam" id="PF05347">
    <property type="entry name" value="Complex1_LYR"/>
    <property type="match status" value="1"/>
</dbReference>
<dbReference type="GO" id="GO:0016226">
    <property type="term" value="P:iron-sulfur cluster assembly"/>
    <property type="evidence" value="ECO:0007669"/>
    <property type="project" value="InterPro"/>
</dbReference>
<evidence type="ECO:0000313" key="3">
    <source>
        <dbReference type="EMBL" id="CAA7030900.1"/>
    </source>
</evidence>
<dbReference type="InterPro" id="IPR045297">
    <property type="entry name" value="Complex1_LYR_LYRM4"/>
</dbReference>
<dbReference type="CDD" id="cd20264">
    <property type="entry name" value="Complex1_LYR_LYRM4"/>
    <property type="match status" value="1"/>
</dbReference>
<sequence>MVKPNSGLQIFFSLRDIEFALGFFRGDRIEFSDEEEEGLIGEKYRPRSNQYHHRPPWNGEAQQHHQAREEINSFRRFNPIAPRISLPCDRSIRLCTIKANLEMVNKSQVLSLCRSMLRAGRQYPDYNIREYTKRRTMDGFRMNKDLTDPSKINEVYAEAKEQLEVVERVLKVYLAYPPKTKNIMELKPQVGGC</sequence>